<accession>A0A813F746</accession>
<sequence length="159" mass="17492">TFCVAAAPVSRPLGLCTAGPAGRMPPKATLEAARVAAQTLDADVFMLLSRKVLRSDSEETPVELRGSWVKQVLIDSDGRGLAGLKADLARFGRGNSSELLEAYAGIPGNFMSPLVNLDGRNAFHVRSLWRCQELLEEAEARRGVAYRYWGFARLDWQWL</sequence>
<gene>
    <name evidence="1" type="ORF">PGLA1383_LOCUS25391</name>
</gene>
<evidence type="ECO:0000313" key="1">
    <source>
        <dbReference type="EMBL" id="CAE8607460.1"/>
    </source>
</evidence>
<name>A0A813F746_POLGL</name>
<dbReference type="AlphaFoldDB" id="A0A813F746"/>
<organism evidence="1 2">
    <name type="scientific">Polarella glacialis</name>
    <name type="common">Dinoflagellate</name>
    <dbReference type="NCBI Taxonomy" id="89957"/>
    <lineage>
        <taxon>Eukaryota</taxon>
        <taxon>Sar</taxon>
        <taxon>Alveolata</taxon>
        <taxon>Dinophyceae</taxon>
        <taxon>Suessiales</taxon>
        <taxon>Suessiaceae</taxon>
        <taxon>Polarella</taxon>
    </lineage>
</organism>
<keyword evidence="2" id="KW-1185">Reference proteome</keyword>
<protein>
    <submittedName>
        <fullName evidence="1">Uncharacterized protein</fullName>
    </submittedName>
</protein>
<proteinExistence type="predicted"/>
<comment type="caution">
    <text evidence="1">The sequence shown here is derived from an EMBL/GenBank/DDBJ whole genome shotgun (WGS) entry which is preliminary data.</text>
</comment>
<evidence type="ECO:0000313" key="2">
    <source>
        <dbReference type="Proteomes" id="UP000654075"/>
    </source>
</evidence>
<feature type="non-terminal residue" evidence="1">
    <location>
        <position position="1"/>
    </location>
</feature>
<dbReference type="OrthoDB" id="412062at2759"/>
<feature type="non-terminal residue" evidence="1">
    <location>
        <position position="159"/>
    </location>
</feature>
<dbReference type="Proteomes" id="UP000654075">
    <property type="component" value="Unassembled WGS sequence"/>
</dbReference>
<reference evidence="1" key="1">
    <citation type="submission" date="2021-02" db="EMBL/GenBank/DDBJ databases">
        <authorList>
            <person name="Dougan E. K."/>
            <person name="Rhodes N."/>
            <person name="Thang M."/>
            <person name="Chan C."/>
        </authorList>
    </citation>
    <scope>NUCLEOTIDE SEQUENCE</scope>
</reference>
<dbReference type="EMBL" id="CAJNNV010021604">
    <property type="protein sequence ID" value="CAE8607460.1"/>
    <property type="molecule type" value="Genomic_DNA"/>
</dbReference>